<gene>
    <name evidence="7" type="ORF">SAMN05443432_104110</name>
</gene>
<name>A0A1M7FA61_9RHOB</name>
<evidence type="ECO:0000256" key="5">
    <source>
        <dbReference type="SAM" id="SignalP"/>
    </source>
</evidence>
<feature type="chain" id="PRO_5012748610" evidence="5">
    <location>
        <begin position="24"/>
        <end position="137"/>
    </location>
</feature>
<dbReference type="Gene3D" id="1.10.760.10">
    <property type="entry name" value="Cytochrome c-like domain"/>
    <property type="match status" value="1"/>
</dbReference>
<dbReference type="AlphaFoldDB" id="A0A1M7FA61"/>
<evidence type="ECO:0000256" key="1">
    <source>
        <dbReference type="ARBA" id="ARBA00022617"/>
    </source>
</evidence>
<keyword evidence="1 4" id="KW-0349">Heme</keyword>
<dbReference type="GO" id="GO:0020037">
    <property type="term" value="F:heme binding"/>
    <property type="evidence" value="ECO:0007669"/>
    <property type="project" value="InterPro"/>
</dbReference>
<evidence type="ECO:0000259" key="6">
    <source>
        <dbReference type="PROSITE" id="PS51007"/>
    </source>
</evidence>
<evidence type="ECO:0000313" key="7">
    <source>
        <dbReference type="EMBL" id="SHM00880.1"/>
    </source>
</evidence>
<dbReference type="SUPFAM" id="SSF46626">
    <property type="entry name" value="Cytochrome c"/>
    <property type="match status" value="1"/>
</dbReference>
<dbReference type="InterPro" id="IPR009056">
    <property type="entry name" value="Cyt_c-like_dom"/>
</dbReference>
<evidence type="ECO:0000256" key="4">
    <source>
        <dbReference type="PROSITE-ProRule" id="PRU00433"/>
    </source>
</evidence>
<keyword evidence="2 4" id="KW-0479">Metal-binding</keyword>
<dbReference type="InterPro" id="IPR036909">
    <property type="entry name" value="Cyt_c-like_dom_sf"/>
</dbReference>
<dbReference type="GO" id="GO:0009055">
    <property type="term" value="F:electron transfer activity"/>
    <property type="evidence" value="ECO:0007669"/>
    <property type="project" value="InterPro"/>
</dbReference>
<keyword evidence="5" id="KW-0732">Signal</keyword>
<dbReference type="EMBL" id="FRCB01000004">
    <property type="protein sequence ID" value="SHM00880.1"/>
    <property type="molecule type" value="Genomic_DNA"/>
</dbReference>
<evidence type="ECO:0000256" key="3">
    <source>
        <dbReference type="ARBA" id="ARBA00023004"/>
    </source>
</evidence>
<dbReference type="Proteomes" id="UP000322545">
    <property type="component" value="Unassembled WGS sequence"/>
</dbReference>
<dbReference type="Pfam" id="PF13442">
    <property type="entry name" value="Cytochrome_CBB3"/>
    <property type="match status" value="1"/>
</dbReference>
<feature type="signal peptide" evidence="5">
    <location>
        <begin position="1"/>
        <end position="23"/>
    </location>
</feature>
<keyword evidence="8" id="KW-1185">Reference proteome</keyword>
<organism evidence="7 8">
    <name type="scientific">Roseovarius litoreus</name>
    <dbReference type="NCBI Taxonomy" id="1155722"/>
    <lineage>
        <taxon>Bacteria</taxon>
        <taxon>Pseudomonadati</taxon>
        <taxon>Pseudomonadota</taxon>
        <taxon>Alphaproteobacteria</taxon>
        <taxon>Rhodobacterales</taxon>
        <taxon>Roseobacteraceae</taxon>
        <taxon>Roseovarius</taxon>
    </lineage>
</organism>
<dbReference type="PROSITE" id="PS51007">
    <property type="entry name" value="CYTC"/>
    <property type="match status" value="1"/>
</dbReference>
<sequence length="137" mass="14200">MQTPTLITAALALVAALTGAAQAEGNARNGEAIYERYCAACHGADATGDGPMQAVLTVQPTDLTALSAGNDGVFPMGRVVKRIDGRDPLVAHGSPMPIYGDFFQGQDAALKTESGQPIITSTPVTDLIAYLEGLQIR</sequence>
<evidence type="ECO:0000313" key="8">
    <source>
        <dbReference type="Proteomes" id="UP000322545"/>
    </source>
</evidence>
<protein>
    <submittedName>
        <fullName evidence="7">Cytochrome c553</fullName>
    </submittedName>
</protein>
<accession>A0A1M7FA61</accession>
<reference evidence="7 8" key="1">
    <citation type="submission" date="2016-11" db="EMBL/GenBank/DDBJ databases">
        <authorList>
            <person name="Varghese N."/>
            <person name="Submissions S."/>
        </authorList>
    </citation>
    <scope>NUCLEOTIDE SEQUENCE [LARGE SCALE GENOMIC DNA]</scope>
    <source>
        <strain evidence="7 8">DSM 28249</strain>
    </source>
</reference>
<evidence type="ECO:0000256" key="2">
    <source>
        <dbReference type="ARBA" id="ARBA00022723"/>
    </source>
</evidence>
<proteinExistence type="predicted"/>
<dbReference type="RefSeq" id="WP_149779309.1">
    <property type="nucleotide sequence ID" value="NZ_FRCB01000004.1"/>
</dbReference>
<dbReference type="GO" id="GO:0046872">
    <property type="term" value="F:metal ion binding"/>
    <property type="evidence" value="ECO:0007669"/>
    <property type="project" value="UniProtKB-KW"/>
</dbReference>
<keyword evidence="3 4" id="KW-0408">Iron</keyword>
<feature type="domain" description="Cytochrome c" evidence="6">
    <location>
        <begin position="25"/>
        <end position="135"/>
    </location>
</feature>